<protein>
    <recommendedName>
        <fullName evidence="2 3">Single-stranded DNA-binding protein</fullName>
        <shortName evidence="2">SSB</shortName>
    </recommendedName>
</protein>
<dbReference type="PIRSF" id="PIRSF002070">
    <property type="entry name" value="SSB"/>
    <property type="match status" value="1"/>
</dbReference>
<dbReference type="Gene3D" id="2.40.50.140">
    <property type="entry name" value="Nucleic acid-binding proteins"/>
    <property type="match status" value="1"/>
</dbReference>
<organism evidence="5 6">
    <name type="scientific">Lactobacillus kalixensis DSM 16043</name>
    <dbReference type="NCBI Taxonomy" id="1423763"/>
    <lineage>
        <taxon>Bacteria</taxon>
        <taxon>Bacillati</taxon>
        <taxon>Bacillota</taxon>
        <taxon>Bacilli</taxon>
        <taxon>Lactobacillales</taxon>
        <taxon>Lactobacillaceae</taxon>
        <taxon>Lactobacillus</taxon>
    </lineage>
</organism>
<keyword evidence="2" id="KW-0227">DNA damage</keyword>
<dbReference type="STRING" id="1423763.FC46_GL001426"/>
<comment type="function">
    <text evidence="2">Plays an important role in DNA replication, recombination and repair. Binds to ssDNA and to an array of partner proteins to recruit them to their sites of action during DNA metabolism.</text>
</comment>
<evidence type="ECO:0000256" key="3">
    <source>
        <dbReference type="PIRNR" id="PIRNR002070"/>
    </source>
</evidence>
<dbReference type="InterPro" id="IPR000424">
    <property type="entry name" value="Primosome_PriB/ssb"/>
</dbReference>
<dbReference type="PANTHER" id="PTHR10302">
    <property type="entry name" value="SINGLE-STRANDED DNA-BINDING PROTEIN"/>
    <property type="match status" value="1"/>
</dbReference>
<dbReference type="CDD" id="cd04496">
    <property type="entry name" value="SSB_OBF"/>
    <property type="match status" value="1"/>
</dbReference>
<reference evidence="5 6" key="1">
    <citation type="journal article" date="2015" name="Genome Announc.">
        <title>Expanding the biotechnology potential of lactobacilli through comparative genomics of 213 strains and associated genera.</title>
        <authorList>
            <person name="Sun Z."/>
            <person name="Harris H.M."/>
            <person name="McCann A."/>
            <person name="Guo C."/>
            <person name="Argimon S."/>
            <person name="Zhang W."/>
            <person name="Yang X."/>
            <person name="Jeffery I.B."/>
            <person name="Cooney J.C."/>
            <person name="Kagawa T.F."/>
            <person name="Liu W."/>
            <person name="Song Y."/>
            <person name="Salvetti E."/>
            <person name="Wrobel A."/>
            <person name="Rasinkangas P."/>
            <person name="Parkhill J."/>
            <person name="Rea M.C."/>
            <person name="O'Sullivan O."/>
            <person name="Ritari J."/>
            <person name="Douillard F.P."/>
            <person name="Paul Ross R."/>
            <person name="Yang R."/>
            <person name="Briner A.E."/>
            <person name="Felis G.E."/>
            <person name="de Vos W.M."/>
            <person name="Barrangou R."/>
            <person name="Klaenhammer T.R."/>
            <person name="Caufield P.W."/>
            <person name="Cui Y."/>
            <person name="Zhang H."/>
            <person name="O'Toole P.W."/>
        </authorList>
    </citation>
    <scope>NUCLEOTIDE SEQUENCE [LARGE SCALE GENOMIC DNA]</scope>
    <source>
        <strain evidence="5 6">DSM 16043</strain>
    </source>
</reference>
<dbReference type="PANTHER" id="PTHR10302:SF27">
    <property type="entry name" value="SINGLE-STRANDED DNA-BINDING PROTEIN"/>
    <property type="match status" value="1"/>
</dbReference>
<comment type="caution">
    <text evidence="5">The sequence shown here is derived from an EMBL/GenBank/DDBJ whole genome shotgun (WGS) entry which is preliminary data.</text>
</comment>
<evidence type="ECO:0000256" key="2">
    <source>
        <dbReference type="HAMAP-Rule" id="MF_00984"/>
    </source>
</evidence>
<dbReference type="PROSITE" id="PS50935">
    <property type="entry name" value="SSB"/>
    <property type="match status" value="1"/>
</dbReference>
<feature type="region of interest" description="Disordered" evidence="4">
    <location>
        <begin position="104"/>
        <end position="139"/>
    </location>
</feature>
<keyword evidence="2" id="KW-0235">DNA replication</keyword>
<dbReference type="Pfam" id="PF00436">
    <property type="entry name" value="SSB"/>
    <property type="match status" value="1"/>
</dbReference>
<dbReference type="GO" id="GO:0003697">
    <property type="term" value="F:single-stranded DNA binding"/>
    <property type="evidence" value="ECO:0007669"/>
    <property type="project" value="UniProtKB-UniRule"/>
</dbReference>
<comment type="caution">
    <text evidence="2">Lacks conserved residue(s) required for the propagation of feature annotation.</text>
</comment>
<dbReference type="SUPFAM" id="SSF50249">
    <property type="entry name" value="Nucleic acid-binding proteins"/>
    <property type="match status" value="1"/>
</dbReference>
<comment type="subunit">
    <text evidence="2">Homotetramer.</text>
</comment>
<keyword evidence="6" id="KW-1185">Reference proteome</keyword>
<dbReference type="NCBIfam" id="TIGR00621">
    <property type="entry name" value="ssb"/>
    <property type="match status" value="1"/>
</dbReference>
<dbReference type="EMBL" id="AZFM01000044">
    <property type="protein sequence ID" value="KRL88673.1"/>
    <property type="molecule type" value="Genomic_DNA"/>
</dbReference>
<dbReference type="OrthoDB" id="9809878at2"/>
<dbReference type="GO" id="GO:0006260">
    <property type="term" value="P:DNA replication"/>
    <property type="evidence" value="ECO:0007669"/>
    <property type="project" value="UniProtKB-UniRule"/>
</dbReference>
<sequence>MINRSVLVGRLTKDVDLRQTQSGTNVASFTLAVSRPFKDAQGNREADFIQCIAWRKTAEILNQYAHKGSLIGVDGRIQTRSYQNKDNQRVYVTEVVADSITFLDSRPKGQNGAQNASQPPQDPFQGSGDITVTDDDLPF</sequence>
<dbReference type="PATRIC" id="fig|1423763.3.peg.1448"/>
<evidence type="ECO:0000313" key="5">
    <source>
        <dbReference type="EMBL" id="KRL88673.1"/>
    </source>
</evidence>
<dbReference type="HAMAP" id="MF_00984">
    <property type="entry name" value="SSB"/>
    <property type="match status" value="1"/>
</dbReference>
<evidence type="ECO:0000256" key="1">
    <source>
        <dbReference type="ARBA" id="ARBA00023125"/>
    </source>
</evidence>
<dbReference type="GO" id="GO:0006310">
    <property type="term" value="P:DNA recombination"/>
    <property type="evidence" value="ECO:0007669"/>
    <property type="project" value="UniProtKB-UniRule"/>
</dbReference>
<dbReference type="Proteomes" id="UP000051036">
    <property type="component" value="Unassembled WGS sequence"/>
</dbReference>
<dbReference type="AlphaFoldDB" id="A0A0R1U612"/>
<name>A0A0R1U612_9LACO</name>
<dbReference type="InterPro" id="IPR011344">
    <property type="entry name" value="ssDNA-bd"/>
</dbReference>
<dbReference type="InterPro" id="IPR012340">
    <property type="entry name" value="NA-bd_OB-fold"/>
</dbReference>
<proteinExistence type="inferred from homology"/>
<accession>A0A0R1U612</accession>
<evidence type="ECO:0000256" key="4">
    <source>
        <dbReference type="SAM" id="MobiDB-lite"/>
    </source>
</evidence>
<dbReference type="GO" id="GO:0009295">
    <property type="term" value="C:nucleoid"/>
    <property type="evidence" value="ECO:0007669"/>
    <property type="project" value="TreeGrafter"/>
</dbReference>
<feature type="short sequence motif" description="Important for interaction with partner proteins" evidence="2">
    <location>
        <begin position="134"/>
        <end position="139"/>
    </location>
</feature>
<evidence type="ECO:0000313" key="6">
    <source>
        <dbReference type="Proteomes" id="UP000051036"/>
    </source>
</evidence>
<dbReference type="GO" id="GO:0006281">
    <property type="term" value="P:DNA repair"/>
    <property type="evidence" value="ECO:0007669"/>
    <property type="project" value="UniProtKB-UniRule"/>
</dbReference>
<keyword evidence="1 2" id="KW-0238">DNA-binding</keyword>
<gene>
    <name evidence="5" type="ORF">FC46_GL001426</name>
</gene>
<keyword evidence="2" id="KW-0233">DNA recombination</keyword>
<dbReference type="RefSeq" id="WP_057799913.1">
    <property type="nucleotide sequence ID" value="NZ_AZFM01000044.1"/>
</dbReference>
<keyword evidence="2" id="KW-0234">DNA repair</keyword>